<dbReference type="AlphaFoldDB" id="G8ZH11"/>
<dbReference type="OrthoDB" id="86278at2157"/>
<gene>
    <name evidence="1" type="ordered locus">PAB0550.1n</name>
</gene>
<name>G8ZH11_PYRAB</name>
<reference evidence="1 2" key="1">
    <citation type="journal article" date="2012" name="Curr. Microbiol.">
        <title>Re-annotation of two hyperthermophilic archaea Pyrococcus abyssi GE5 and Pyrococcus furiosus DSM 3638.</title>
        <authorList>
            <person name="Gao J."/>
            <person name="Wang J."/>
        </authorList>
    </citation>
    <scope>GENOME REANNOTATION</scope>
    <source>
        <strain evidence="2">GE5 / Orsay</strain>
    </source>
</reference>
<organism evidence="1 2">
    <name type="scientific">Pyrococcus abyssi (strain GE5 / Orsay)</name>
    <dbReference type="NCBI Taxonomy" id="272844"/>
    <lineage>
        <taxon>Archaea</taxon>
        <taxon>Methanobacteriati</taxon>
        <taxon>Methanobacteriota</taxon>
        <taxon>Thermococci</taxon>
        <taxon>Thermococcales</taxon>
        <taxon>Thermococcaceae</taxon>
        <taxon>Pyrococcus</taxon>
    </lineage>
</organism>
<proteinExistence type="predicted"/>
<evidence type="ECO:0000313" key="2">
    <source>
        <dbReference type="Proteomes" id="UP000009139"/>
    </source>
</evidence>
<accession>G8ZH11</accession>
<dbReference type="EMBL" id="HE613800">
    <property type="protein sequence ID" value="CCE70206.1"/>
    <property type="molecule type" value="Genomic_DNA"/>
</dbReference>
<evidence type="ECO:0000313" key="1">
    <source>
        <dbReference type="EMBL" id="CCE70206.1"/>
    </source>
</evidence>
<sequence length="91" mass="10546">MGYSIYYKTSIREWDKFIIFIDRVSQGLGLNVDLLEDEVIIYPGLERVEPLRIPRKGYGSVKTFGIEPITSIYLLFLYSLSSFGSVEVWED</sequence>
<comment type="miscellaneous">
    <text evidence="1">The sequence shown here is derived from an EMBL/GenBank/DDBJ third party annotation (TPA) entry.</text>
</comment>
<dbReference type="Proteomes" id="UP000009139">
    <property type="component" value="Chromosome"/>
</dbReference>
<protein>
    <submittedName>
        <fullName evidence="1">Uncharacterized protein</fullName>
    </submittedName>
</protein>
<dbReference type="RefSeq" id="WP_048146679.1">
    <property type="nucleotide sequence ID" value="NC_000868.1"/>
</dbReference>